<evidence type="ECO:0000313" key="2">
    <source>
        <dbReference type="Proteomes" id="UP000326198"/>
    </source>
</evidence>
<accession>A0A5N7AR55</accession>
<sequence>MPVLLVTLTGEEIPVSRTNRVTRRPLTQTNPFLRSKWKCVLYLSTTIVYLFPNTGRQASGLSRWTISAHLSSPSFKPLEGPLPGTHELDQISSIAPLQSRSRSNVWLQRQPTFLAGSRPIKVLKASRKLQVLRAIFRIHSEAASREFPNPSCLDVLPDVVSPP</sequence>
<dbReference type="EMBL" id="ML736363">
    <property type="protein sequence ID" value="KAE8372341.1"/>
    <property type="molecule type" value="Genomic_DNA"/>
</dbReference>
<dbReference type="AlphaFoldDB" id="A0A5N7AR55"/>
<protein>
    <submittedName>
        <fullName evidence="1">Uncharacterized protein</fullName>
    </submittedName>
</protein>
<dbReference type="Proteomes" id="UP000326198">
    <property type="component" value="Unassembled WGS sequence"/>
</dbReference>
<reference evidence="1 2" key="1">
    <citation type="submission" date="2019-04" db="EMBL/GenBank/DDBJ databases">
        <title>Friends and foes A comparative genomics studyof 23 Aspergillus species from section Flavi.</title>
        <authorList>
            <consortium name="DOE Joint Genome Institute"/>
            <person name="Kjaerbolling I."/>
            <person name="Vesth T."/>
            <person name="Frisvad J.C."/>
            <person name="Nybo J.L."/>
            <person name="Theobald S."/>
            <person name="Kildgaard S."/>
            <person name="Isbrandt T."/>
            <person name="Kuo A."/>
            <person name="Sato A."/>
            <person name="Lyhne E.K."/>
            <person name="Kogle M.E."/>
            <person name="Wiebenga A."/>
            <person name="Kun R.S."/>
            <person name="Lubbers R.J."/>
            <person name="Makela M.R."/>
            <person name="Barry K."/>
            <person name="Chovatia M."/>
            <person name="Clum A."/>
            <person name="Daum C."/>
            <person name="Haridas S."/>
            <person name="He G."/>
            <person name="LaButti K."/>
            <person name="Lipzen A."/>
            <person name="Mondo S."/>
            <person name="Riley R."/>
            <person name="Salamov A."/>
            <person name="Simmons B.A."/>
            <person name="Magnuson J.K."/>
            <person name="Henrissat B."/>
            <person name="Mortensen U.H."/>
            <person name="Larsen T.O."/>
            <person name="Devries R.P."/>
            <person name="Grigoriev I.V."/>
            <person name="Machida M."/>
            <person name="Baker S.E."/>
            <person name="Andersen M.R."/>
        </authorList>
    </citation>
    <scope>NUCLEOTIDE SEQUENCE [LARGE SCALE GENOMIC DNA]</scope>
    <source>
        <strain evidence="1 2">IBT 29228</strain>
    </source>
</reference>
<keyword evidence="2" id="KW-1185">Reference proteome</keyword>
<gene>
    <name evidence="1" type="ORF">BDV26DRAFT_102980</name>
</gene>
<evidence type="ECO:0000313" key="1">
    <source>
        <dbReference type="EMBL" id="KAE8372341.1"/>
    </source>
</evidence>
<name>A0A5N7AR55_9EURO</name>
<proteinExistence type="predicted"/>
<organism evidence="1 2">
    <name type="scientific">Aspergillus bertholletiae</name>
    <dbReference type="NCBI Taxonomy" id="1226010"/>
    <lineage>
        <taxon>Eukaryota</taxon>
        <taxon>Fungi</taxon>
        <taxon>Dikarya</taxon>
        <taxon>Ascomycota</taxon>
        <taxon>Pezizomycotina</taxon>
        <taxon>Eurotiomycetes</taxon>
        <taxon>Eurotiomycetidae</taxon>
        <taxon>Eurotiales</taxon>
        <taxon>Aspergillaceae</taxon>
        <taxon>Aspergillus</taxon>
        <taxon>Aspergillus subgen. Circumdati</taxon>
    </lineage>
</organism>